<feature type="domain" description="HTH cro/C1-type" evidence="6">
    <location>
        <begin position="21"/>
        <end position="69"/>
    </location>
</feature>
<evidence type="ECO:0000259" key="6">
    <source>
        <dbReference type="PROSITE" id="PS50943"/>
    </source>
</evidence>
<evidence type="ECO:0000256" key="1">
    <source>
        <dbReference type="ARBA" id="ARBA00003561"/>
    </source>
</evidence>
<dbReference type="HAMAP" id="MF_00535">
    <property type="entry name" value="Cyanate_hydrat"/>
    <property type="match status" value="1"/>
</dbReference>
<evidence type="ECO:0000256" key="4">
    <source>
        <dbReference type="ARBA" id="ARBA00035107"/>
    </source>
</evidence>
<dbReference type="GO" id="GO:0008824">
    <property type="term" value="F:cyanate hydratase activity"/>
    <property type="evidence" value="ECO:0007669"/>
    <property type="project" value="UniProtKB-UniRule"/>
</dbReference>
<comment type="caution">
    <text evidence="7">The sequence shown here is derived from an EMBL/GenBank/DDBJ whole genome shotgun (WGS) entry which is preliminary data.</text>
</comment>
<comment type="similarity">
    <text evidence="2">Belongs to the MBF1 family.</text>
</comment>
<dbReference type="AlphaFoldDB" id="A0AAD7VAB7"/>
<dbReference type="GO" id="GO:0003677">
    <property type="term" value="F:DNA binding"/>
    <property type="evidence" value="ECO:0007669"/>
    <property type="project" value="InterPro"/>
</dbReference>
<dbReference type="EMBL" id="JARTCD010000006">
    <property type="protein sequence ID" value="KAJ8661874.1"/>
    <property type="molecule type" value="Genomic_DNA"/>
</dbReference>
<accession>A0AAD7VAB7</accession>
<protein>
    <recommendedName>
        <fullName evidence="5">Cyanate hydratase</fullName>
        <shortName evidence="5">Cyanase</shortName>
        <ecNumber evidence="5">4.2.1.104</ecNumber>
    </recommendedName>
    <alternativeName>
        <fullName evidence="5">Cyanate hydrolase</fullName>
    </alternativeName>
    <alternativeName>
        <fullName evidence="5">Cyanate lyase</fullName>
    </alternativeName>
</protein>
<dbReference type="PANTHER" id="PTHR34186:SF2">
    <property type="entry name" value="CYANATE HYDRATASE"/>
    <property type="match status" value="1"/>
</dbReference>
<feature type="active site" evidence="5">
    <location>
        <position position="99"/>
    </location>
</feature>
<comment type="similarity">
    <text evidence="5">Belongs to the cyanase family.</text>
</comment>
<gene>
    <name evidence="5" type="primary">cyn1</name>
    <name evidence="7" type="ORF">O0I10_002205</name>
</gene>
<dbReference type="SMART" id="SM01116">
    <property type="entry name" value="Cyanate_lyase"/>
    <property type="match status" value="1"/>
</dbReference>
<dbReference type="InterPro" id="IPR036581">
    <property type="entry name" value="Cyanate_lyase_C_sf"/>
</dbReference>
<dbReference type="Proteomes" id="UP001234581">
    <property type="component" value="Unassembled WGS sequence"/>
</dbReference>
<organism evidence="7 8">
    <name type="scientific">Lichtheimia ornata</name>
    <dbReference type="NCBI Taxonomy" id="688661"/>
    <lineage>
        <taxon>Eukaryota</taxon>
        <taxon>Fungi</taxon>
        <taxon>Fungi incertae sedis</taxon>
        <taxon>Mucoromycota</taxon>
        <taxon>Mucoromycotina</taxon>
        <taxon>Mucoromycetes</taxon>
        <taxon>Mucorales</taxon>
        <taxon>Lichtheimiaceae</taxon>
        <taxon>Lichtheimia</taxon>
    </lineage>
</organism>
<keyword evidence="3 5" id="KW-0456">Lyase</keyword>
<dbReference type="NCBIfam" id="NF002773">
    <property type="entry name" value="PRK02866.1"/>
    <property type="match status" value="1"/>
</dbReference>
<comment type="function">
    <text evidence="1 5">Catalyzes the reaction of cyanate with bicarbonate to produce ammonia and carbon dioxide.</text>
</comment>
<name>A0AAD7VAB7_9FUNG</name>
<dbReference type="EC" id="4.2.1.104" evidence="5"/>
<dbReference type="InterPro" id="IPR010982">
    <property type="entry name" value="Lambda_DNA-bd_dom_sf"/>
</dbReference>
<dbReference type="NCBIfam" id="TIGR00673">
    <property type="entry name" value="cynS"/>
    <property type="match status" value="1"/>
</dbReference>
<dbReference type="SUPFAM" id="SSF47413">
    <property type="entry name" value="lambda repressor-like DNA-binding domains"/>
    <property type="match status" value="1"/>
</dbReference>
<dbReference type="PANTHER" id="PTHR34186">
    <property type="entry name" value="CYANATE HYDRATASE"/>
    <property type="match status" value="1"/>
</dbReference>
<dbReference type="InterPro" id="IPR001387">
    <property type="entry name" value="Cro/C1-type_HTH"/>
</dbReference>
<dbReference type="Gene3D" id="1.10.260.40">
    <property type="entry name" value="lambda repressor-like DNA-binding domains"/>
    <property type="match status" value="1"/>
</dbReference>
<evidence type="ECO:0000313" key="7">
    <source>
        <dbReference type="EMBL" id="KAJ8661874.1"/>
    </source>
</evidence>
<feature type="active site" evidence="5">
    <location>
        <position position="96"/>
    </location>
</feature>
<dbReference type="PROSITE" id="PS50943">
    <property type="entry name" value="HTH_CROC1"/>
    <property type="match status" value="1"/>
</dbReference>
<dbReference type="SUPFAM" id="SSF55234">
    <property type="entry name" value="Cyanase C-terminal domain"/>
    <property type="match status" value="1"/>
</dbReference>
<feature type="active site" evidence="5">
    <location>
        <position position="122"/>
    </location>
</feature>
<comment type="function">
    <text evidence="4">Transcriptional coactivator that stimulates GCN4-dependent transcriptional activity by bridging the DNA-binding region of GCN4 and TBP (SPT15), thereby recruiting TBP to GCN4-bound promoters. Involved in induction of the ribosome quality control (RQC) pathway; a pathway that degrades nascent peptide chains during problematic translation. Required to prevent stalled ribosomes from frameshifting.</text>
</comment>
<evidence type="ECO:0000256" key="2">
    <source>
        <dbReference type="ARBA" id="ARBA00009802"/>
    </source>
</evidence>
<evidence type="ECO:0000313" key="8">
    <source>
        <dbReference type="Proteomes" id="UP001234581"/>
    </source>
</evidence>
<dbReference type="InterPro" id="IPR003712">
    <property type="entry name" value="Cyanate_lyase_C"/>
</dbReference>
<dbReference type="InterPro" id="IPR008076">
    <property type="entry name" value="Cyanase"/>
</dbReference>
<dbReference type="CDD" id="cd00559">
    <property type="entry name" value="Cyanase_C"/>
    <property type="match status" value="1"/>
</dbReference>
<sequence length="155" mass="17535">MAEHHPKLSALHTRMFKAKAERKLSFERIGKEIGRDEVYVAAVFYGQAKPTTEELEKLSAVLNLPASHLKDDLGAHYFPDRGGLMAVPPTDPVLYRLYEMIQVYGYPIKAVIHEKFGDGIMSAIDFSAKVDKVENPKGDRVKLTLEGKFLPYTKW</sequence>
<proteinExistence type="inferred from homology"/>
<evidence type="ECO:0000256" key="5">
    <source>
        <dbReference type="HAMAP-Rule" id="MF_03139"/>
    </source>
</evidence>
<dbReference type="Gene3D" id="3.30.1160.10">
    <property type="entry name" value="Cyanate lyase, C-terminal domain"/>
    <property type="match status" value="1"/>
</dbReference>
<reference evidence="7 8" key="1">
    <citation type="submission" date="2023-03" db="EMBL/GenBank/DDBJ databases">
        <title>Genome sequence of Lichtheimia ornata CBS 291.66.</title>
        <authorList>
            <person name="Mohabir J.T."/>
            <person name="Shea T.P."/>
            <person name="Kurbessoian T."/>
            <person name="Berby B."/>
            <person name="Fontaine J."/>
            <person name="Livny J."/>
            <person name="Gnirke A."/>
            <person name="Stajich J.E."/>
            <person name="Cuomo C.A."/>
        </authorList>
    </citation>
    <scope>NUCLEOTIDE SEQUENCE [LARGE SCALE GENOMIC DNA]</scope>
    <source>
        <strain evidence="7">CBS 291.66</strain>
    </source>
</reference>
<comment type="catalytic activity">
    <reaction evidence="5">
        <text>cyanate + hydrogencarbonate + 3 H(+) = NH4(+) + 2 CO2</text>
        <dbReference type="Rhea" id="RHEA:11120"/>
        <dbReference type="ChEBI" id="CHEBI:15378"/>
        <dbReference type="ChEBI" id="CHEBI:16526"/>
        <dbReference type="ChEBI" id="CHEBI:17544"/>
        <dbReference type="ChEBI" id="CHEBI:28938"/>
        <dbReference type="ChEBI" id="CHEBI:29195"/>
        <dbReference type="EC" id="4.2.1.104"/>
    </reaction>
</comment>
<dbReference type="PRINTS" id="PR01693">
    <property type="entry name" value="CYANASE"/>
</dbReference>
<evidence type="ECO:0000256" key="3">
    <source>
        <dbReference type="ARBA" id="ARBA00023239"/>
    </source>
</evidence>
<dbReference type="Pfam" id="PF02560">
    <property type="entry name" value="Cyanate_lyase"/>
    <property type="match status" value="1"/>
</dbReference>
<dbReference type="PIRSF" id="PIRSF001263">
    <property type="entry name" value="Cyanate_hydratas"/>
    <property type="match status" value="1"/>
</dbReference>
<keyword evidence="8" id="KW-1185">Reference proteome</keyword>